<evidence type="ECO:0000259" key="3">
    <source>
        <dbReference type="Pfam" id="PF12736"/>
    </source>
</evidence>
<dbReference type="STRING" id="9986.ENSOCUP00000013906"/>
<feature type="compositionally biased region" description="Basic and acidic residues" evidence="2">
    <location>
        <begin position="619"/>
        <end position="635"/>
    </location>
</feature>
<dbReference type="Pfam" id="PF12736">
    <property type="entry name" value="CABIT"/>
    <property type="match status" value="2"/>
</dbReference>
<reference evidence="4" key="2">
    <citation type="submission" date="2025-08" db="UniProtKB">
        <authorList>
            <consortium name="Ensembl"/>
        </authorList>
    </citation>
    <scope>IDENTIFICATION</scope>
    <source>
        <strain evidence="4">Thorbecke</strain>
    </source>
</reference>
<organism evidence="4 5">
    <name type="scientific">Oryctolagus cuniculus</name>
    <name type="common">Rabbit</name>
    <dbReference type="NCBI Taxonomy" id="9986"/>
    <lineage>
        <taxon>Eukaryota</taxon>
        <taxon>Metazoa</taxon>
        <taxon>Chordata</taxon>
        <taxon>Craniata</taxon>
        <taxon>Vertebrata</taxon>
        <taxon>Euteleostomi</taxon>
        <taxon>Mammalia</taxon>
        <taxon>Eutheria</taxon>
        <taxon>Euarchontoglires</taxon>
        <taxon>Glires</taxon>
        <taxon>Lagomorpha</taxon>
        <taxon>Leporidae</taxon>
        <taxon>Oryctolagus</taxon>
    </lineage>
</organism>
<dbReference type="PANTHER" id="PTHR15215">
    <property type="entry name" value="CABIT DOMAIN-CONTAINING PROTEIN"/>
    <property type="match status" value="1"/>
</dbReference>
<gene>
    <name evidence="4" type="primary">THEMIS2</name>
</gene>
<dbReference type="Ensembl" id="ENSOCUT00000016177.4">
    <property type="protein sequence ID" value="ENSOCUP00000013906.3"/>
    <property type="gene ID" value="ENSOCUG00000016179.4"/>
</dbReference>
<protein>
    <submittedName>
        <fullName evidence="4">Thymocyte selection associated family member 2</fullName>
    </submittedName>
</protein>
<dbReference type="eggNOG" id="ENOG502QSJR">
    <property type="taxonomic scope" value="Eukaryota"/>
</dbReference>
<sequence length="647" mass="71132">MEPMPLQDFVRFLDPASLPRVLRIYSGVYFESSIYEIAGSECCLSTGDLVKVTHVRLQKVVCENPGTGQTLELDPSFQGHFSPLTSGQSYRTLGELVSAAARSATQLPISFMSTCSITADARVVPQDQPLSLEAVETHLGTRCARCVLDTRSQRVVLHLPLSLKGPFWKWEPGAPRTLLQALQDPALRDLILTCPTFPWSCLVLRPLYEVQAIMHMRRTIVKIPSSLEVDVEDITASAQHIHFIKPLLLSEVLARGGPFPLAAEILEVPEGPPGFLGPWVSSLRKGQKLCIHGLASPAWWVLASSKGHKVPRHFLVSGAYEGKLRRRPREFSMAYDLLDALQPGRPLRVVVTKDCEAEAGTGEDADACSLAVGDRLEVLGISQVHGARGRDEDVLVCQRLSEQAEGEMEEEEEVSEEEAAVQERMLLPLHLAGSFVEEVSDGRRYKLAELTAQFPLPCEVKVVAKDASHPADPLASIRGLRLEEKITEPFLVVSWDSEPRVACAIPPRWLDLTLVEYEWPQGQPAAAPPVATVEELTDTFYYHLRKLPASASQAPPPRPPKSKGLSGQKMKNHEEGGGKSSQGFGRPQPALLPKPKAMTQSASSSSHEHSQVPAHRKGCGPDRLKAQDAGPDKHDYEEILQYFQSAM</sequence>
<dbReference type="InParanoid" id="G1TB29"/>
<name>G1TB29_RABIT</name>
<reference evidence="4" key="3">
    <citation type="submission" date="2025-09" db="UniProtKB">
        <authorList>
            <consortium name="Ensembl"/>
        </authorList>
    </citation>
    <scope>IDENTIFICATION</scope>
    <source>
        <strain evidence="4">Thorbecke</strain>
    </source>
</reference>
<dbReference type="PANTHER" id="PTHR15215:SF2">
    <property type="entry name" value="PROTEIN THEMIS2"/>
    <property type="match status" value="1"/>
</dbReference>
<dbReference type="FunCoup" id="G1TB29">
    <property type="interactions" value="591"/>
</dbReference>
<reference evidence="4 5" key="1">
    <citation type="journal article" date="2011" name="Nature">
        <title>A high-resolution map of human evolutionary constraint using 29 mammals.</title>
        <authorList>
            <person name="Lindblad-Toh K."/>
            <person name="Garber M."/>
            <person name="Zuk O."/>
            <person name="Lin M.F."/>
            <person name="Parker B.J."/>
            <person name="Washietl S."/>
            <person name="Kheradpour P."/>
            <person name="Ernst J."/>
            <person name="Jordan G."/>
            <person name="Mauceli E."/>
            <person name="Ward L.D."/>
            <person name="Lowe C.B."/>
            <person name="Holloway A.K."/>
            <person name="Clamp M."/>
            <person name="Gnerre S."/>
            <person name="Alfoldi J."/>
            <person name="Beal K."/>
            <person name="Chang J."/>
            <person name="Clawson H."/>
            <person name="Cuff J."/>
            <person name="Di Palma F."/>
            <person name="Fitzgerald S."/>
            <person name="Flicek P."/>
            <person name="Guttman M."/>
            <person name="Hubisz M.J."/>
            <person name="Jaffe D.B."/>
            <person name="Jungreis I."/>
            <person name="Kent W.J."/>
            <person name="Kostka D."/>
            <person name="Lara M."/>
            <person name="Martins A.L."/>
            <person name="Massingham T."/>
            <person name="Moltke I."/>
            <person name="Raney B.J."/>
            <person name="Rasmussen M.D."/>
            <person name="Robinson J."/>
            <person name="Stark A."/>
            <person name="Vilella A.J."/>
            <person name="Wen J."/>
            <person name="Xie X."/>
            <person name="Zody M.C."/>
            <person name="Baldwin J."/>
            <person name="Bloom T."/>
            <person name="Chin C.W."/>
            <person name="Heiman D."/>
            <person name="Nicol R."/>
            <person name="Nusbaum C."/>
            <person name="Young S."/>
            <person name="Wilkinson J."/>
            <person name="Worley K.C."/>
            <person name="Kovar C.L."/>
            <person name="Muzny D.M."/>
            <person name="Gibbs R.A."/>
            <person name="Cree A."/>
            <person name="Dihn H.H."/>
            <person name="Fowler G."/>
            <person name="Jhangiani S."/>
            <person name="Joshi V."/>
            <person name="Lee S."/>
            <person name="Lewis L.R."/>
            <person name="Nazareth L.V."/>
            <person name="Okwuonu G."/>
            <person name="Santibanez J."/>
            <person name="Warren W.C."/>
            <person name="Mardis E.R."/>
            <person name="Weinstock G.M."/>
            <person name="Wilson R.K."/>
            <person name="Delehaunty K."/>
            <person name="Dooling D."/>
            <person name="Fronik C."/>
            <person name="Fulton L."/>
            <person name="Fulton B."/>
            <person name="Graves T."/>
            <person name="Minx P."/>
            <person name="Sodergren E."/>
            <person name="Birney E."/>
            <person name="Margulies E.H."/>
            <person name="Herrero J."/>
            <person name="Green E.D."/>
            <person name="Haussler D."/>
            <person name="Siepel A."/>
            <person name="Goldman N."/>
            <person name="Pollard K.S."/>
            <person name="Pedersen J.S."/>
            <person name="Lander E.S."/>
            <person name="Kellis M."/>
        </authorList>
    </citation>
    <scope>NUCLEOTIDE SEQUENCE [LARGE SCALE GENOMIC DNA]</scope>
    <source>
        <strain evidence="5">Thorbecke</strain>
    </source>
</reference>
<accession>G1TB29</accession>
<dbReference type="AlphaFoldDB" id="G1TB29"/>
<dbReference type="OMA" id="RPEYEVQ"/>
<feature type="domain" description="CABIT" evidence="3">
    <location>
        <begin position="18"/>
        <end position="236"/>
    </location>
</feature>
<dbReference type="KEGG" id="ocu:100347800"/>
<dbReference type="GO" id="GO:0005634">
    <property type="term" value="C:nucleus"/>
    <property type="evidence" value="ECO:0007669"/>
    <property type="project" value="Ensembl"/>
</dbReference>
<dbReference type="InterPro" id="IPR039671">
    <property type="entry name" value="THEMIS"/>
</dbReference>
<evidence type="ECO:0000313" key="4">
    <source>
        <dbReference type="Ensembl" id="ENSOCUP00000013906.3"/>
    </source>
</evidence>
<dbReference type="GeneID" id="100347800"/>
<dbReference type="HOGENOM" id="CLU_022319_0_0_1"/>
<dbReference type="Proteomes" id="UP000001811">
    <property type="component" value="Unplaced"/>
</dbReference>
<dbReference type="PaxDb" id="9986-ENSOCUP00000013906"/>
<feature type="region of interest" description="Disordered" evidence="2">
    <location>
        <begin position="548"/>
        <end position="635"/>
    </location>
</feature>
<feature type="domain" description="CABIT" evidence="3">
    <location>
        <begin position="276"/>
        <end position="519"/>
    </location>
</feature>
<evidence type="ECO:0000313" key="5">
    <source>
        <dbReference type="Proteomes" id="UP000001811"/>
    </source>
</evidence>
<dbReference type="GO" id="GO:0050864">
    <property type="term" value="P:regulation of B cell activation"/>
    <property type="evidence" value="ECO:0007669"/>
    <property type="project" value="Ensembl"/>
</dbReference>
<comment type="similarity">
    <text evidence="1">Belongs to the themis family.</text>
</comment>
<dbReference type="RefSeq" id="XP_002724182.1">
    <property type="nucleotide sequence ID" value="XM_002724136.5"/>
</dbReference>
<dbReference type="GO" id="GO:0050852">
    <property type="term" value="P:T cell receptor signaling pathway"/>
    <property type="evidence" value="ECO:0007669"/>
    <property type="project" value="Ensembl"/>
</dbReference>
<evidence type="ECO:0000256" key="1">
    <source>
        <dbReference type="ARBA" id="ARBA00006414"/>
    </source>
</evidence>
<dbReference type="InterPro" id="IPR025946">
    <property type="entry name" value="CABIT_dom"/>
</dbReference>
<dbReference type="CTD" id="9473"/>
<evidence type="ECO:0000256" key="2">
    <source>
        <dbReference type="SAM" id="MobiDB-lite"/>
    </source>
</evidence>
<dbReference type="GO" id="GO:0005737">
    <property type="term" value="C:cytoplasm"/>
    <property type="evidence" value="ECO:0007669"/>
    <property type="project" value="Ensembl"/>
</dbReference>
<dbReference type="Bgee" id="ENSOCUG00000016179">
    <property type="expression patterns" value="Expressed in blood and 16 other cell types or tissues"/>
</dbReference>
<proteinExistence type="inferred from homology"/>
<dbReference type="GeneTree" id="ENSGT00530000063770"/>
<keyword evidence="5" id="KW-1185">Reference proteome</keyword>
<dbReference type="OrthoDB" id="9030353at2759"/>